<comment type="caution">
    <text evidence="3">The sequence shown here is derived from an EMBL/GenBank/DDBJ whole genome shotgun (WGS) entry which is preliminary data.</text>
</comment>
<proteinExistence type="predicted"/>
<dbReference type="Proteomes" id="UP001150266">
    <property type="component" value="Unassembled WGS sequence"/>
</dbReference>
<evidence type="ECO:0000256" key="1">
    <source>
        <dbReference type="SAM" id="MobiDB-lite"/>
    </source>
</evidence>
<feature type="chain" id="PRO_5040736136" evidence="2">
    <location>
        <begin position="21"/>
        <end position="114"/>
    </location>
</feature>
<feature type="compositionally biased region" description="Basic and acidic residues" evidence="1">
    <location>
        <begin position="87"/>
        <end position="98"/>
    </location>
</feature>
<keyword evidence="4" id="KW-1185">Reference proteome</keyword>
<feature type="signal peptide" evidence="2">
    <location>
        <begin position="1"/>
        <end position="20"/>
    </location>
</feature>
<dbReference type="AlphaFoldDB" id="A0A9W9A097"/>
<feature type="region of interest" description="Disordered" evidence="1">
    <location>
        <begin position="82"/>
        <end position="114"/>
    </location>
</feature>
<evidence type="ECO:0000313" key="3">
    <source>
        <dbReference type="EMBL" id="KAJ4471518.1"/>
    </source>
</evidence>
<dbReference type="EMBL" id="JAOTPV010000022">
    <property type="protein sequence ID" value="KAJ4471518.1"/>
    <property type="molecule type" value="Genomic_DNA"/>
</dbReference>
<feature type="compositionally biased region" description="Polar residues" evidence="1">
    <location>
        <begin position="104"/>
        <end position="114"/>
    </location>
</feature>
<accession>A0A9W9A097</accession>
<reference evidence="3" key="1">
    <citation type="submission" date="2022-08" db="EMBL/GenBank/DDBJ databases">
        <title>A Global Phylogenomic Analysis of the Shiitake Genus Lentinula.</title>
        <authorList>
            <consortium name="DOE Joint Genome Institute"/>
            <person name="Sierra-Patev S."/>
            <person name="Min B."/>
            <person name="Naranjo-Ortiz M."/>
            <person name="Looney B."/>
            <person name="Konkel Z."/>
            <person name="Slot J.C."/>
            <person name="Sakamoto Y."/>
            <person name="Steenwyk J.L."/>
            <person name="Rokas A."/>
            <person name="Carro J."/>
            <person name="Camarero S."/>
            <person name="Ferreira P."/>
            <person name="Molpeceres G."/>
            <person name="Ruiz-Duenas F.J."/>
            <person name="Serrano A."/>
            <person name="Henrissat B."/>
            <person name="Drula E."/>
            <person name="Hughes K.W."/>
            <person name="Mata J.L."/>
            <person name="Ishikawa N.K."/>
            <person name="Vargas-Isla R."/>
            <person name="Ushijima S."/>
            <person name="Smith C.A."/>
            <person name="Ahrendt S."/>
            <person name="Andreopoulos W."/>
            <person name="He G."/>
            <person name="Labutti K."/>
            <person name="Lipzen A."/>
            <person name="Ng V."/>
            <person name="Riley R."/>
            <person name="Sandor L."/>
            <person name="Barry K."/>
            <person name="Martinez A.T."/>
            <person name="Xiao Y."/>
            <person name="Gibbons J.G."/>
            <person name="Terashima K."/>
            <person name="Grigoriev I.V."/>
            <person name="Hibbett D.S."/>
        </authorList>
    </citation>
    <scope>NUCLEOTIDE SEQUENCE</scope>
    <source>
        <strain evidence="3">JLM2183</strain>
    </source>
</reference>
<evidence type="ECO:0000313" key="4">
    <source>
        <dbReference type="Proteomes" id="UP001150266"/>
    </source>
</evidence>
<evidence type="ECO:0000256" key="2">
    <source>
        <dbReference type="SAM" id="SignalP"/>
    </source>
</evidence>
<keyword evidence="2" id="KW-0732">Signal</keyword>
<protein>
    <submittedName>
        <fullName evidence="3">Uncharacterized protein</fullName>
    </submittedName>
</protein>
<organism evidence="3 4">
    <name type="scientific">Lentinula aciculospora</name>
    <dbReference type="NCBI Taxonomy" id="153920"/>
    <lineage>
        <taxon>Eukaryota</taxon>
        <taxon>Fungi</taxon>
        <taxon>Dikarya</taxon>
        <taxon>Basidiomycota</taxon>
        <taxon>Agaricomycotina</taxon>
        <taxon>Agaricomycetes</taxon>
        <taxon>Agaricomycetidae</taxon>
        <taxon>Agaricales</taxon>
        <taxon>Marasmiineae</taxon>
        <taxon>Omphalotaceae</taxon>
        <taxon>Lentinula</taxon>
    </lineage>
</organism>
<sequence length="114" mass="12867">MPIASFSLVFLSYLLSRVCSVQFLSPLTILLRYILSMFIYICNHEQQQVTADSKSLESLRPLHNVATVQRCEEVQKFLDFGNQLHEQPPKDNTGRLESGDTESGECSATPQENS</sequence>
<gene>
    <name evidence="3" type="ORF">J3R30DRAFT_1089740</name>
</gene>
<name>A0A9W9A097_9AGAR</name>